<feature type="transmembrane region" description="Helical" evidence="1">
    <location>
        <begin position="12"/>
        <end position="35"/>
    </location>
</feature>
<feature type="non-terminal residue" evidence="2">
    <location>
        <position position="1"/>
    </location>
</feature>
<organism evidence="2">
    <name type="scientific">marine metagenome</name>
    <dbReference type="NCBI Taxonomy" id="408172"/>
    <lineage>
        <taxon>unclassified sequences</taxon>
        <taxon>metagenomes</taxon>
        <taxon>ecological metagenomes</taxon>
    </lineage>
</organism>
<dbReference type="EMBL" id="UINC01012669">
    <property type="protein sequence ID" value="SVA55202.1"/>
    <property type="molecule type" value="Genomic_DNA"/>
</dbReference>
<keyword evidence="1" id="KW-0472">Membrane</keyword>
<dbReference type="AlphaFoldDB" id="A0A381WS36"/>
<protein>
    <submittedName>
        <fullName evidence="2">Uncharacterized protein</fullName>
    </submittedName>
</protein>
<accession>A0A381WS36</accession>
<reference evidence="2" key="1">
    <citation type="submission" date="2018-05" db="EMBL/GenBank/DDBJ databases">
        <authorList>
            <person name="Lanie J.A."/>
            <person name="Ng W.-L."/>
            <person name="Kazmierczak K.M."/>
            <person name="Andrzejewski T.M."/>
            <person name="Davidsen T.M."/>
            <person name="Wayne K.J."/>
            <person name="Tettelin H."/>
            <person name="Glass J.I."/>
            <person name="Rusch D."/>
            <person name="Podicherti R."/>
            <person name="Tsui H.-C.T."/>
            <person name="Winkler M.E."/>
        </authorList>
    </citation>
    <scope>NUCLEOTIDE SEQUENCE</scope>
</reference>
<keyword evidence="1" id="KW-0812">Transmembrane</keyword>
<evidence type="ECO:0000313" key="2">
    <source>
        <dbReference type="EMBL" id="SVA55202.1"/>
    </source>
</evidence>
<sequence length="146" mass="16390">VKNSTQNADSHAKIPTMTFLVPFFMIAIGLASYSLQLFSDFGVKQELVAVIFTLGVAMATVGARRQAVGVQDRVIRLEERLRMHQLFDDDMAGQISGFTTSQLIALRFASDEELPGLARKVLTENITDQKVIKQLIRNWRADHQRV</sequence>
<name>A0A381WS36_9ZZZZ</name>
<proteinExistence type="predicted"/>
<feature type="transmembrane region" description="Helical" evidence="1">
    <location>
        <begin position="47"/>
        <end position="63"/>
    </location>
</feature>
<dbReference type="Pfam" id="PF20136">
    <property type="entry name" value="DUF6526"/>
    <property type="match status" value="1"/>
</dbReference>
<dbReference type="InterPro" id="IPR045385">
    <property type="entry name" value="DUF6526"/>
</dbReference>
<keyword evidence="1" id="KW-1133">Transmembrane helix</keyword>
<evidence type="ECO:0000256" key="1">
    <source>
        <dbReference type="SAM" id="Phobius"/>
    </source>
</evidence>
<gene>
    <name evidence="2" type="ORF">METZ01_LOCUS108056</name>
</gene>